<dbReference type="Proteomes" id="UP001213000">
    <property type="component" value="Unassembled WGS sequence"/>
</dbReference>
<evidence type="ECO:0000313" key="2">
    <source>
        <dbReference type="Proteomes" id="UP001213000"/>
    </source>
</evidence>
<keyword evidence="2" id="KW-1185">Reference proteome</keyword>
<organism evidence="1 2">
    <name type="scientific">Leucocoprinus birnbaumii</name>
    <dbReference type="NCBI Taxonomy" id="56174"/>
    <lineage>
        <taxon>Eukaryota</taxon>
        <taxon>Fungi</taxon>
        <taxon>Dikarya</taxon>
        <taxon>Basidiomycota</taxon>
        <taxon>Agaricomycotina</taxon>
        <taxon>Agaricomycetes</taxon>
        <taxon>Agaricomycetidae</taxon>
        <taxon>Agaricales</taxon>
        <taxon>Agaricineae</taxon>
        <taxon>Agaricaceae</taxon>
        <taxon>Leucocoprinus</taxon>
    </lineage>
</organism>
<dbReference type="AlphaFoldDB" id="A0AAD5W4L3"/>
<reference evidence="1" key="1">
    <citation type="submission" date="2022-07" db="EMBL/GenBank/DDBJ databases">
        <title>Genome Sequence of Leucocoprinus birnbaumii.</title>
        <authorList>
            <person name="Buettner E."/>
        </authorList>
    </citation>
    <scope>NUCLEOTIDE SEQUENCE</scope>
    <source>
        <strain evidence="1">VT141</strain>
    </source>
</reference>
<sequence length="674" mass="77102">MGLSPVLEAAIQEDLPTEDLIALLREHESHTVGKYYRELSNTNLSRRRDGTPQHREPEFWESWVPLKRSFQFGFYHKLPVLKALDDGMLLQTMDSRRASRNQFIRWLCDPLRNGNLLLVFNHYQTFPGDEPVFLSCLKHICQKLNRLGAVVYSGDFVLPNLCAQLCIRCPPYRRALTEVFIDSSTIFSQGGLCHLLRKLIFEPFKKLRISHPDYFAKPMTIFIDSKGSEWKNMDFKSLVAQLRSITEDQRSNSHPCLLWVVTCAWDPSISTFLSRDPQRSQQIRLVDSNDARHYSESILRLRFQEIRARHNKLFGENEEWPLKDDLERLARAVSGADPLIDLVTRFVDLAGKDGPPVRLQKSLAYLSNAPALTIQSPYDAPAHFVNQFINDTPVRLYPHVLHMLSCLGYFSIDAPTLPRLTHLLGIDPAPSSRVIAHLDWIIYDQGVLDTYSQEPYYYLLGAVRQFGKIRFSPTEIQAFTTAVIKRYLRFFSKSPLMSTKPRHHPPDDDPRAAAMRSIGHLYNDFSVFLRICDSAAKMNQGKTAVALLRNFDFRRLAFLHTDEYTCSNLLQLSVRLHQSADGRGIVRTTASNISDSLLIGHCKGIAEPLDFSSIDPEKIPDYCSFDSGMGPPKCPRFVLLGHGRKTVLVIFFYPHLYTTWGDISIFTLGMLVDF</sequence>
<dbReference type="EMBL" id="JANIEX010000004">
    <property type="protein sequence ID" value="KAJ3576824.1"/>
    <property type="molecule type" value="Genomic_DNA"/>
</dbReference>
<proteinExistence type="predicted"/>
<comment type="caution">
    <text evidence="1">The sequence shown here is derived from an EMBL/GenBank/DDBJ whole genome shotgun (WGS) entry which is preliminary data.</text>
</comment>
<gene>
    <name evidence="1" type="ORF">NP233_g157</name>
</gene>
<evidence type="ECO:0000313" key="1">
    <source>
        <dbReference type="EMBL" id="KAJ3576824.1"/>
    </source>
</evidence>
<name>A0AAD5W4L3_9AGAR</name>
<accession>A0AAD5W4L3</accession>
<protein>
    <submittedName>
        <fullName evidence="1">Uncharacterized protein</fullName>
    </submittedName>
</protein>